<dbReference type="AlphaFoldDB" id="A0A9D1HU43"/>
<sequence>MKEAAGEANMTVITIILIGIIAAIAYPMINNLITSQQEKAECLDAGGTPEECGAIANQ</sequence>
<organism evidence="2 3">
    <name type="scientific">Candidatus Fimihabitans intestinipullorum</name>
    <dbReference type="NCBI Taxonomy" id="2840820"/>
    <lineage>
        <taxon>Bacteria</taxon>
        <taxon>Bacillati</taxon>
        <taxon>Mycoplasmatota</taxon>
        <taxon>Mycoplasmatota incertae sedis</taxon>
        <taxon>Candidatus Fimihabitans</taxon>
    </lineage>
</organism>
<reference evidence="2" key="2">
    <citation type="journal article" date="2021" name="PeerJ">
        <title>Extensive microbial diversity within the chicken gut microbiome revealed by metagenomics and culture.</title>
        <authorList>
            <person name="Gilroy R."/>
            <person name="Ravi A."/>
            <person name="Getino M."/>
            <person name="Pursley I."/>
            <person name="Horton D.L."/>
            <person name="Alikhan N.F."/>
            <person name="Baker D."/>
            <person name="Gharbi K."/>
            <person name="Hall N."/>
            <person name="Watson M."/>
            <person name="Adriaenssens E.M."/>
            <person name="Foster-Nyarko E."/>
            <person name="Jarju S."/>
            <person name="Secka A."/>
            <person name="Antonio M."/>
            <person name="Oren A."/>
            <person name="Chaudhuri R.R."/>
            <person name="La Ragione R."/>
            <person name="Hildebrand F."/>
            <person name="Pallen M.J."/>
        </authorList>
    </citation>
    <scope>NUCLEOTIDE SEQUENCE</scope>
    <source>
        <strain evidence="2">CHK197-8231</strain>
    </source>
</reference>
<feature type="transmembrane region" description="Helical" evidence="1">
    <location>
        <begin position="12"/>
        <end position="29"/>
    </location>
</feature>
<dbReference type="Proteomes" id="UP000824087">
    <property type="component" value="Unassembled WGS sequence"/>
</dbReference>
<dbReference type="SUPFAM" id="SSF54523">
    <property type="entry name" value="Pili subunits"/>
    <property type="match status" value="1"/>
</dbReference>
<protein>
    <submittedName>
        <fullName evidence="2">Uncharacterized protein</fullName>
    </submittedName>
</protein>
<evidence type="ECO:0000313" key="3">
    <source>
        <dbReference type="Proteomes" id="UP000824087"/>
    </source>
</evidence>
<dbReference type="EMBL" id="DVML01000007">
    <property type="protein sequence ID" value="HIU22062.1"/>
    <property type="molecule type" value="Genomic_DNA"/>
</dbReference>
<dbReference type="InterPro" id="IPR045584">
    <property type="entry name" value="Pilin-like"/>
</dbReference>
<gene>
    <name evidence="2" type="ORF">IAD49_00555</name>
</gene>
<proteinExistence type="predicted"/>
<keyword evidence="1" id="KW-0812">Transmembrane</keyword>
<evidence type="ECO:0000313" key="2">
    <source>
        <dbReference type="EMBL" id="HIU22062.1"/>
    </source>
</evidence>
<comment type="caution">
    <text evidence="2">The sequence shown here is derived from an EMBL/GenBank/DDBJ whole genome shotgun (WGS) entry which is preliminary data.</text>
</comment>
<dbReference type="Gene3D" id="3.30.700.10">
    <property type="entry name" value="Glycoprotein, Type 4 Pilin"/>
    <property type="match status" value="1"/>
</dbReference>
<evidence type="ECO:0000256" key="1">
    <source>
        <dbReference type="SAM" id="Phobius"/>
    </source>
</evidence>
<name>A0A9D1HU43_9BACT</name>
<keyword evidence="1" id="KW-0472">Membrane</keyword>
<accession>A0A9D1HU43</accession>
<reference evidence="2" key="1">
    <citation type="submission" date="2020-10" db="EMBL/GenBank/DDBJ databases">
        <authorList>
            <person name="Gilroy R."/>
        </authorList>
    </citation>
    <scope>NUCLEOTIDE SEQUENCE</scope>
    <source>
        <strain evidence="2">CHK197-8231</strain>
    </source>
</reference>
<keyword evidence="1" id="KW-1133">Transmembrane helix</keyword>